<feature type="domain" description="HTH cro/C1-type" evidence="1">
    <location>
        <begin position="17"/>
        <end position="71"/>
    </location>
</feature>
<dbReference type="Proteomes" id="UP000240971">
    <property type="component" value="Unassembled WGS sequence"/>
</dbReference>
<comment type="caution">
    <text evidence="2">The sequence shown here is derived from an EMBL/GenBank/DDBJ whole genome shotgun (WGS) entry which is preliminary data.</text>
</comment>
<dbReference type="SMART" id="SM00530">
    <property type="entry name" value="HTH_XRE"/>
    <property type="match status" value="1"/>
</dbReference>
<dbReference type="RefSeq" id="WP_146151204.1">
    <property type="nucleotide sequence ID" value="NZ_PYAW01000001.1"/>
</dbReference>
<dbReference type="GO" id="GO:0003677">
    <property type="term" value="F:DNA binding"/>
    <property type="evidence" value="ECO:0007669"/>
    <property type="project" value="InterPro"/>
</dbReference>
<evidence type="ECO:0000313" key="2">
    <source>
        <dbReference type="EMBL" id="PSL48691.1"/>
    </source>
</evidence>
<gene>
    <name evidence="2" type="ORF">CLV51_10115</name>
</gene>
<accession>A0A2P8HR54</accession>
<proteinExistence type="predicted"/>
<dbReference type="PROSITE" id="PS50943">
    <property type="entry name" value="HTH_CROC1"/>
    <property type="match status" value="1"/>
</dbReference>
<dbReference type="Pfam" id="PF13560">
    <property type="entry name" value="HTH_31"/>
    <property type="match status" value="1"/>
</dbReference>
<evidence type="ECO:0000259" key="1">
    <source>
        <dbReference type="PROSITE" id="PS50943"/>
    </source>
</evidence>
<dbReference type="OrthoDB" id="678057at2"/>
<dbReference type="EMBL" id="PYAW01000001">
    <property type="protein sequence ID" value="PSL48691.1"/>
    <property type="molecule type" value="Genomic_DNA"/>
</dbReference>
<name>A0A2P8HR54_CHINA</name>
<sequence length="75" mass="8382">MASNRDEIILKKLGVKIRELKEAKGLSDRDFADLAEIGTAQVWRLLQGQVNPTYSTLKAIAKVLDVHPGVFFDLE</sequence>
<evidence type="ECO:0000313" key="3">
    <source>
        <dbReference type="Proteomes" id="UP000240971"/>
    </source>
</evidence>
<dbReference type="InterPro" id="IPR001387">
    <property type="entry name" value="Cro/C1-type_HTH"/>
</dbReference>
<dbReference type="AlphaFoldDB" id="A0A2P8HR54"/>
<dbReference type="CDD" id="cd00093">
    <property type="entry name" value="HTH_XRE"/>
    <property type="match status" value="1"/>
</dbReference>
<dbReference type="InterPro" id="IPR010982">
    <property type="entry name" value="Lambda_DNA-bd_dom_sf"/>
</dbReference>
<dbReference type="Gene3D" id="1.10.260.40">
    <property type="entry name" value="lambda repressor-like DNA-binding domains"/>
    <property type="match status" value="1"/>
</dbReference>
<protein>
    <submittedName>
        <fullName evidence="2">Helix-turn-helix protein</fullName>
    </submittedName>
</protein>
<dbReference type="SUPFAM" id="SSF47413">
    <property type="entry name" value="lambda repressor-like DNA-binding domains"/>
    <property type="match status" value="1"/>
</dbReference>
<reference evidence="2 3" key="1">
    <citation type="submission" date="2018-03" db="EMBL/GenBank/DDBJ databases">
        <title>Genomic Encyclopedia of Archaeal and Bacterial Type Strains, Phase II (KMG-II): from individual species to whole genera.</title>
        <authorList>
            <person name="Goeker M."/>
        </authorList>
    </citation>
    <scope>NUCLEOTIDE SEQUENCE [LARGE SCALE GENOMIC DNA]</scope>
    <source>
        <strain evidence="2 3">DSM 24859</strain>
    </source>
</reference>
<keyword evidence="3" id="KW-1185">Reference proteome</keyword>
<organism evidence="2 3">
    <name type="scientific">Chitinophaga niastensis</name>
    <dbReference type="NCBI Taxonomy" id="536980"/>
    <lineage>
        <taxon>Bacteria</taxon>
        <taxon>Pseudomonadati</taxon>
        <taxon>Bacteroidota</taxon>
        <taxon>Chitinophagia</taxon>
        <taxon>Chitinophagales</taxon>
        <taxon>Chitinophagaceae</taxon>
        <taxon>Chitinophaga</taxon>
    </lineage>
</organism>